<evidence type="ECO:0000313" key="2">
    <source>
        <dbReference type="EMBL" id="OPL21014.1"/>
    </source>
</evidence>
<dbReference type="EMBL" id="KV596411">
    <property type="protein sequence ID" value="OPL21014.1"/>
    <property type="molecule type" value="Genomic_DNA"/>
</dbReference>
<dbReference type="Proteomes" id="UP000266721">
    <property type="component" value="Unassembled WGS sequence"/>
</dbReference>
<sequence length="103" mass="12288">MFLSVYTINNYMEWNWLYKLYMAIMVFFEITAGSLFIGGMWLAAVNLTTNEYLKHKKYKHLVDENGKLKYAFNQGILNNFLDYFHIKPLQEEEISDQIMITTI</sequence>
<proteinExistence type="predicted"/>
<feature type="non-terminal residue" evidence="2">
    <location>
        <position position="1"/>
    </location>
</feature>
<keyword evidence="1" id="KW-0472">Membrane</keyword>
<evidence type="ECO:0000313" key="3">
    <source>
        <dbReference type="Proteomes" id="UP000266721"/>
    </source>
</evidence>
<keyword evidence="3" id="KW-1185">Reference proteome</keyword>
<accession>A0A409V7C6</accession>
<keyword evidence="1" id="KW-0812">Transmembrane</keyword>
<protein>
    <submittedName>
        <fullName evidence="2">Uncharacterized protein</fullName>
    </submittedName>
</protein>
<reference evidence="2 3" key="1">
    <citation type="journal article" date="2016" name="PLoS ONE">
        <title>A First Insight into the Genome of the Filter-Feeder Mussel Mytilus galloprovincialis.</title>
        <authorList>
            <person name="Murgarella M."/>
            <person name="Puiu D."/>
            <person name="Novoa B."/>
            <person name="Figueras A."/>
            <person name="Posada D."/>
            <person name="Canchaya C."/>
        </authorList>
    </citation>
    <scope>NUCLEOTIDE SEQUENCE [LARGE SCALE GENOMIC DNA]</scope>
    <source>
        <tissue evidence="2">Muscle</tissue>
    </source>
</reference>
<keyword evidence="1" id="KW-1133">Transmembrane helix</keyword>
<evidence type="ECO:0000256" key="1">
    <source>
        <dbReference type="SAM" id="Phobius"/>
    </source>
</evidence>
<organism evidence="2 3">
    <name type="scientific">Mytilus galloprovincialis</name>
    <name type="common">Mediterranean mussel</name>
    <dbReference type="NCBI Taxonomy" id="29158"/>
    <lineage>
        <taxon>Eukaryota</taxon>
        <taxon>Metazoa</taxon>
        <taxon>Spiralia</taxon>
        <taxon>Lophotrochozoa</taxon>
        <taxon>Mollusca</taxon>
        <taxon>Bivalvia</taxon>
        <taxon>Autobranchia</taxon>
        <taxon>Pteriomorphia</taxon>
        <taxon>Mytilida</taxon>
        <taxon>Mytiloidea</taxon>
        <taxon>Mytilidae</taxon>
        <taxon>Mytilinae</taxon>
        <taxon>Mytilus</taxon>
    </lineage>
</organism>
<feature type="transmembrane region" description="Helical" evidence="1">
    <location>
        <begin position="20"/>
        <end position="47"/>
    </location>
</feature>
<dbReference type="AlphaFoldDB" id="A0A409V7C6"/>
<name>A0A409V7C6_MYTGA</name>
<gene>
    <name evidence="2" type="ORF">AM593_01351</name>
</gene>